<name>A0A329D214_9BURK</name>
<evidence type="ECO:0000313" key="2">
    <source>
        <dbReference type="Proteomes" id="UP000248918"/>
    </source>
</evidence>
<comment type="caution">
    <text evidence="1">The sequence shown here is derived from an EMBL/GenBank/DDBJ whole genome shotgun (WGS) entry which is preliminary data.</text>
</comment>
<dbReference type="Proteomes" id="UP000248918">
    <property type="component" value="Unassembled WGS sequence"/>
</dbReference>
<gene>
    <name evidence="1" type="ORF">BX591_102600</name>
</gene>
<dbReference type="AlphaFoldDB" id="A0A329D214"/>
<organism evidence="1 2">
    <name type="scientific">Paraburkholderia bryophila</name>
    <dbReference type="NCBI Taxonomy" id="420952"/>
    <lineage>
        <taxon>Bacteria</taxon>
        <taxon>Pseudomonadati</taxon>
        <taxon>Pseudomonadota</taxon>
        <taxon>Betaproteobacteria</taxon>
        <taxon>Burkholderiales</taxon>
        <taxon>Burkholderiaceae</taxon>
        <taxon>Paraburkholderia</taxon>
    </lineage>
</organism>
<protein>
    <submittedName>
        <fullName evidence="1">Uncharacterized protein</fullName>
    </submittedName>
</protein>
<dbReference type="RefSeq" id="WP_111929846.1">
    <property type="nucleotide sequence ID" value="NZ_CADFFP010000001.1"/>
</dbReference>
<reference evidence="1 2" key="1">
    <citation type="submission" date="2018-06" db="EMBL/GenBank/DDBJ databases">
        <title>Genomic Encyclopedia of Type Strains, Phase III (KMG-III): the genomes of soil and plant-associated and newly described type strains.</title>
        <authorList>
            <person name="Whitman W."/>
        </authorList>
    </citation>
    <scope>NUCLEOTIDE SEQUENCE [LARGE SCALE GENOMIC DNA]</scope>
    <source>
        <strain evidence="1 2">LMG 23644</strain>
    </source>
</reference>
<accession>A0A329D214</accession>
<proteinExistence type="predicted"/>
<sequence length="158" mass="17482">MDKLVNLASLTKDEALALARAGGRAILGDVHAVTHVYHDLMSHWLARSMPQAVGQSDDEFGDLVEAVEREFNAGAAEAVSAAREDEKRKQVIERIDDLLTDQTAIAFKMQGLLQFMVEALPDDSQGRLPVKCTLTHLRDDMMQLAENLMDLVREAEHG</sequence>
<evidence type="ECO:0000313" key="1">
    <source>
        <dbReference type="EMBL" id="RAS38304.1"/>
    </source>
</evidence>
<dbReference type="EMBL" id="QLTK01000002">
    <property type="protein sequence ID" value="RAS38304.1"/>
    <property type="molecule type" value="Genomic_DNA"/>
</dbReference>
<dbReference type="OrthoDB" id="9101323at2"/>